<dbReference type="SUPFAM" id="SSF56349">
    <property type="entry name" value="DNA breaking-rejoining enzymes"/>
    <property type="match status" value="1"/>
</dbReference>
<dbReference type="PROSITE" id="PS51898">
    <property type="entry name" value="TYR_RECOMBINASE"/>
    <property type="match status" value="1"/>
</dbReference>
<organism evidence="9 10">
    <name type="scientific">Streptomyces xiangluensis</name>
    <dbReference type="NCBI Taxonomy" id="2665720"/>
    <lineage>
        <taxon>Bacteria</taxon>
        <taxon>Bacillati</taxon>
        <taxon>Actinomycetota</taxon>
        <taxon>Actinomycetes</taxon>
        <taxon>Kitasatosporales</taxon>
        <taxon>Streptomycetaceae</taxon>
        <taxon>Streptomyces</taxon>
    </lineage>
</organism>
<dbReference type="InterPro" id="IPR013762">
    <property type="entry name" value="Integrase-like_cat_sf"/>
</dbReference>
<dbReference type="CDD" id="cd01189">
    <property type="entry name" value="INT_ICEBs1_C_like"/>
    <property type="match status" value="1"/>
</dbReference>
<keyword evidence="3 5" id="KW-0238">DNA-binding</keyword>
<dbReference type="Pfam" id="PF00589">
    <property type="entry name" value="Phage_integrase"/>
    <property type="match status" value="1"/>
</dbReference>
<comment type="similarity">
    <text evidence="1">Belongs to the 'phage' integrase family.</text>
</comment>
<evidence type="ECO:0000313" key="10">
    <source>
        <dbReference type="Proteomes" id="UP001596012"/>
    </source>
</evidence>
<evidence type="ECO:0000259" key="7">
    <source>
        <dbReference type="PROSITE" id="PS51898"/>
    </source>
</evidence>
<dbReference type="InterPro" id="IPR011010">
    <property type="entry name" value="DNA_brk_join_enz"/>
</dbReference>
<keyword evidence="4" id="KW-0233">DNA recombination</keyword>
<dbReference type="Gene3D" id="1.10.150.130">
    <property type="match status" value="1"/>
</dbReference>
<dbReference type="InterPro" id="IPR044068">
    <property type="entry name" value="CB"/>
</dbReference>
<dbReference type="RefSeq" id="WP_386337991.1">
    <property type="nucleotide sequence ID" value="NZ_JBHSFG010000011.1"/>
</dbReference>
<accession>A0ABV8YLF4</accession>
<evidence type="ECO:0000256" key="6">
    <source>
        <dbReference type="SAM" id="MobiDB-lite"/>
    </source>
</evidence>
<dbReference type="Gene3D" id="1.10.443.10">
    <property type="entry name" value="Intergrase catalytic core"/>
    <property type="match status" value="1"/>
</dbReference>
<evidence type="ECO:0000313" key="9">
    <source>
        <dbReference type="EMBL" id="MFC4464011.1"/>
    </source>
</evidence>
<evidence type="ECO:0000259" key="8">
    <source>
        <dbReference type="PROSITE" id="PS51900"/>
    </source>
</evidence>
<dbReference type="InterPro" id="IPR004107">
    <property type="entry name" value="Integrase_SAM-like_N"/>
</dbReference>
<evidence type="ECO:0000256" key="1">
    <source>
        <dbReference type="ARBA" id="ARBA00008857"/>
    </source>
</evidence>
<feature type="compositionally biased region" description="Basic and acidic residues" evidence="6">
    <location>
        <begin position="456"/>
        <end position="469"/>
    </location>
</feature>
<evidence type="ECO:0000256" key="5">
    <source>
        <dbReference type="PROSITE-ProRule" id="PRU01248"/>
    </source>
</evidence>
<feature type="domain" description="Tyr recombinase" evidence="7">
    <location>
        <begin position="190"/>
        <end position="388"/>
    </location>
</feature>
<evidence type="ECO:0000256" key="2">
    <source>
        <dbReference type="ARBA" id="ARBA00022908"/>
    </source>
</evidence>
<dbReference type="InterPro" id="IPR010998">
    <property type="entry name" value="Integrase_recombinase_N"/>
</dbReference>
<dbReference type="Proteomes" id="UP001596012">
    <property type="component" value="Unassembled WGS sequence"/>
</dbReference>
<keyword evidence="10" id="KW-1185">Reference proteome</keyword>
<comment type="caution">
    <text evidence="9">The sequence shown here is derived from an EMBL/GenBank/DDBJ whole genome shotgun (WGS) entry which is preliminary data.</text>
</comment>
<dbReference type="InterPro" id="IPR002104">
    <property type="entry name" value="Integrase_catalytic"/>
</dbReference>
<evidence type="ECO:0000256" key="3">
    <source>
        <dbReference type="ARBA" id="ARBA00023125"/>
    </source>
</evidence>
<feature type="domain" description="Core-binding (CB)" evidence="8">
    <location>
        <begin position="87"/>
        <end position="169"/>
    </location>
</feature>
<dbReference type="InterPro" id="IPR050090">
    <property type="entry name" value="Tyrosine_recombinase_XerCD"/>
</dbReference>
<feature type="region of interest" description="Disordered" evidence="6">
    <location>
        <begin position="428"/>
        <end position="487"/>
    </location>
</feature>
<dbReference type="PROSITE" id="PS51900">
    <property type="entry name" value="CB"/>
    <property type="match status" value="1"/>
</dbReference>
<protein>
    <submittedName>
        <fullName evidence="9">Tyrosine recombinase XerC</fullName>
    </submittedName>
</protein>
<evidence type="ECO:0000256" key="4">
    <source>
        <dbReference type="ARBA" id="ARBA00023172"/>
    </source>
</evidence>
<reference evidence="10" key="1">
    <citation type="journal article" date="2019" name="Int. J. Syst. Evol. Microbiol.">
        <title>The Global Catalogue of Microorganisms (GCM) 10K type strain sequencing project: providing services to taxonomists for standard genome sequencing and annotation.</title>
        <authorList>
            <consortium name="The Broad Institute Genomics Platform"/>
            <consortium name="The Broad Institute Genome Sequencing Center for Infectious Disease"/>
            <person name="Wu L."/>
            <person name="Ma J."/>
        </authorList>
    </citation>
    <scope>NUCLEOTIDE SEQUENCE [LARGE SCALE GENOMIC DNA]</scope>
    <source>
        <strain evidence="10">DT43</strain>
    </source>
</reference>
<dbReference type="EMBL" id="JBHSFG010000011">
    <property type="protein sequence ID" value="MFC4464011.1"/>
    <property type="molecule type" value="Genomic_DNA"/>
</dbReference>
<sequence length="487" mass="54421">MRTTADRGRIYRRCGCRDTHRRQLGAHCPRLLTDHHHGTWTFAVDIPAPHHRTTVRRGGFTGHDTAKAALATFLEGEAGGFNADPSQTVTDFLHTWLAAKTLVLKPTTMARYRDYVHNDLVPAFGSLRLDDLRHRHISAFVTRQLAAGRGRTTLYRCLATLSSALGDTVRQHRLAHSPASPPALRRPPSPERQIWTDEEAVRFLQYCHQADADMADLFEFLIGTGLRKGEALGLHWDDVHLTERVLYVRCTLSAIDNNHLVITPPKTRTSKNWVAISSRVAAALRHRARSAPQAHCDPHAPFTGLVFCRPDGRPLQPRAVLDRLRQLSDEAGVPRVSVHDLRHLAATLTITAGVPLTVVSKTLRHSTLSTTANVYSHLTQQAAREAVDTIEHTLTRAEQKASRQARQKLLRSPRDHIQRLREAVNRLRSPTPPSFCATEERSQIRPATTVRPPALRTHEKPPSRKRENGLRPASKLVGTTGFEPATP</sequence>
<keyword evidence="2" id="KW-0229">DNA integration</keyword>
<proteinExistence type="inferred from homology"/>
<name>A0ABV8YLF4_9ACTN</name>
<dbReference type="Pfam" id="PF14659">
    <property type="entry name" value="Phage_int_SAM_3"/>
    <property type="match status" value="1"/>
</dbReference>
<dbReference type="PANTHER" id="PTHR30349">
    <property type="entry name" value="PHAGE INTEGRASE-RELATED"/>
    <property type="match status" value="1"/>
</dbReference>
<dbReference type="PANTHER" id="PTHR30349:SF64">
    <property type="entry name" value="PROPHAGE INTEGRASE INTD-RELATED"/>
    <property type="match status" value="1"/>
</dbReference>
<gene>
    <name evidence="9" type="primary">xerC</name>
    <name evidence="9" type="ORF">ACFPH6_05445</name>
</gene>